<feature type="domain" description="L,D-TPase catalytic" evidence="8">
    <location>
        <begin position="259"/>
        <end position="438"/>
    </location>
</feature>
<evidence type="ECO:0000256" key="1">
    <source>
        <dbReference type="ARBA" id="ARBA00004752"/>
    </source>
</evidence>
<dbReference type="PANTHER" id="PTHR41533">
    <property type="entry name" value="L,D-TRANSPEPTIDASE HI_1667-RELATED"/>
    <property type="match status" value="1"/>
</dbReference>
<name>A0A127PR83_9BURK</name>
<dbReference type="GO" id="GO:0016740">
    <property type="term" value="F:transferase activity"/>
    <property type="evidence" value="ECO:0007669"/>
    <property type="project" value="UniProtKB-KW"/>
</dbReference>
<dbReference type="EMBL" id="CP013235">
    <property type="protein sequence ID" value="AMP10036.1"/>
    <property type="molecule type" value="Genomic_DNA"/>
</dbReference>
<dbReference type="Pfam" id="PF03734">
    <property type="entry name" value="YkuD"/>
    <property type="match status" value="1"/>
</dbReference>
<reference evidence="9 10" key="1">
    <citation type="submission" date="2015-11" db="EMBL/GenBank/DDBJ databases">
        <title>Exploring the genomic traits of fungus-feeding bacterial genus Collimonas.</title>
        <authorList>
            <person name="Song C."/>
            <person name="Schmidt R."/>
            <person name="de Jager V."/>
            <person name="Krzyzanowska D."/>
            <person name="Jongedijk E."/>
            <person name="Cankar K."/>
            <person name="Beekwilder J."/>
            <person name="van Veen A."/>
            <person name="de Boer W."/>
            <person name="van Veen J.A."/>
            <person name="Garbeva P."/>
        </authorList>
    </citation>
    <scope>NUCLEOTIDE SEQUENCE [LARGE SCALE GENOMIC DNA]</scope>
    <source>
        <strain evidence="9 10">Ter282</strain>
    </source>
</reference>
<accession>A0A127PR83</accession>
<dbReference type="Proteomes" id="UP000071778">
    <property type="component" value="Chromosome"/>
</dbReference>
<gene>
    <name evidence="9" type="ORF">CAter282_2286</name>
</gene>
<dbReference type="SUPFAM" id="SSF141523">
    <property type="entry name" value="L,D-transpeptidase catalytic domain-like"/>
    <property type="match status" value="1"/>
</dbReference>
<dbReference type="InterPro" id="IPR045380">
    <property type="entry name" value="LD_TPept_scaffold_dom"/>
</dbReference>
<dbReference type="InterPro" id="IPR052905">
    <property type="entry name" value="LD-transpeptidase_YkuD-like"/>
</dbReference>
<keyword evidence="10" id="KW-1185">Reference proteome</keyword>
<evidence type="ECO:0000256" key="5">
    <source>
        <dbReference type="ARBA" id="ARBA00022984"/>
    </source>
</evidence>
<evidence type="ECO:0000313" key="10">
    <source>
        <dbReference type="Proteomes" id="UP000071778"/>
    </source>
</evidence>
<dbReference type="UniPathway" id="UPA00219"/>
<evidence type="ECO:0000256" key="7">
    <source>
        <dbReference type="PROSITE-ProRule" id="PRU01373"/>
    </source>
</evidence>
<keyword evidence="5 7" id="KW-0573">Peptidoglycan synthesis</keyword>
<dbReference type="PROSITE" id="PS52029">
    <property type="entry name" value="LD_TPASE"/>
    <property type="match status" value="1"/>
</dbReference>
<dbReference type="GO" id="GO:0004180">
    <property type="term" value="F:carboxypeptidase activity"/>
    <property type="evidence" value="ECO:0007669"/>
    <property type="project" value="UniProtKB-ARBA"/>
</dbReference>
<dbReference type="CDD" id="cd16913">
    <property type="entry name" value="YkuD_like"/>
    <property type="match status" value="1"/>
</dbReference>
<feature type="active site" description="Proton donor/acceptor" evidence="7">
    <location>
        <position position="393"/>
    </location>
</feature>
<dbReference type="InterPro" id="IPR038063">
    <property type="entry name" value="Transpep_catalytic_dom"/>
</dbReference>
<dbReference type="InterPro" id="IPR036366">
    <property type="entry name" value="PGBDSf"/>
</dbReference>
<feature type="active site" description="Nucleophile" evidence="7">
    <location>
        <position position="412"/>
    </location>
</feature>
<keyword evidence="6 7" id="KW-0961">Cell wall biogenesis/degradation</keyword>
<dbReference type="GO" id="GO:0071555">
    <property type="term" value="P:cell wall organization"/>
    <property type="evidence" value="ECO:0007669"/>
    <property type="project" value="UniProtKB-UniRule"/>
</dbReference>
<evidence type="ECO:0000256" key="4">
    <source>
        <dbReference type="ARBA" id="ARBA00022960"/>
    </source>
</evidence>
<dbReference type="SUPFAM" id="SSF47090">
    <property type="entry name" value="PGBD-like"/>
    <property type="match status" value="1"/>
</dbReference>
<organism evidence="9 10">
    <name type="scientific">Collimonas arenae</name>
    <dbReference type="NCBI Taxonomy" id="279058"/>
    <lineage>
        <taxon>Bacteria</taxon>
        <taxon>Pseudomonadati</taxon>
        <taxon>Pseudomonadota</taxon>
        <taxon>Betaproteobacteria</taxon>
        <taxon>Burkholderiales</taxon>
        <taxon>Oxalobacteraceae</taxon>
        <taxon>Collimonas</taxon>
    </lineage>
</organism>
<evidence type="ECO:0000256" key="2">
    <source>
        <dbReference type="ARBA" id="ARBA00005992"/>
    </source>
</evidence>
<evidence type="ECO:0000256" key="6">
    <source>
        <dbReference type="ARBA" id="ARBA00023316"/>
    </source>
</evidence>
<evidence type="ECO:0000259" key="8">
    <source>
        <dbReference type="PROSITE" id="PS52029"/>
    </source>
</evidence>
<evidence type="ECO:0000256" key="3">
    <source>
        <dbReference type="ARBA" id="ARBA00022679"/>
    </source>
</evidence>
<evidence type="ECO:0000313" key="9">
    <source>
        <dbReference type="EMBL" id="AMP10036.1"/>
    </source>
</evidence>
<dbReference type="InterPro" id="IPR005490">
    <property type="entry name" value="LD_TPept_cat_dom"/>
</dbReference>
<sequence length="508" mass="56521">MSGHGWNAFADERLPWFENGRPTIDAIQAVQILQSADQDGLDPDDYQASALARIVDDARRGTRQSSESESEHSALMTQAMEQFISDLHFGRLDPRDLYPSFKVPPKQLDPAAYLRQALAGHALAPAIRNVAPQLPLYANLRQTLANYRELAKLPAMQQRLPQLPANKLAPGQSYAGVDLLAQKLLALGDMAIAETAGADYKGAVVDGVKAFQIRHGLGGDGIIGKGTFTELNTPLAERIHQIELTLERLRWTPLLMSDRMIVVNIPEFVLRAYGTKDGAPGISMNVIVGQALNRQTPLIVENLRYIEFSPYWNIPTSIAKAEVLPRLHRDPAYFNQQGLEFVGKEGQVVTELSSANLDAVMRGTMRIRQRPGPANALGDIKFIFPNNDDIYLHHTPAVALFARQRRDFSHGCIRVEDPVALAKFVLQDQPEWTEQRIRSAMDRGKSATLRLKEPLPVVIAYATVIVKKDHKVYFFNDIYGNDKILDAALRKQGSSRRSARQKALSLPN</sequence>
<keyword evidence="4 7" id="KW-0133">Cell shape</keyword>
<protein>
    <submittedName>
        <fullName evidence="9">L,D-transpeptidase catalytic domain protein</fullName>
    </submittedName>
</protein>
<dbReference type="Gene3D" id="1.10.101.10">
    <property type="entry name" value="PGBD-like superfamily/PGBD"/>
    <property type="match status" value="1"/>
</dbReference>
<dbReference type="Pfam" id="PF20142">
    <property type="entry name" value="Scaffold"/>
    <property type="match status" value="1"/>
</dbReference>
<dbReference type="InterPro" id="IPR036365">
    <property type="entry name" value="PGBD-like_sf"/>
</dbReference>
<dbReference type="GO" id="GO:0008360">
    <property type="term" value="P:regulation of cell shape"/>
    <property type="evidence" value="ECO:0007669"/>
    <property type="project" value="UniProtKB-UniRule"/>
</dbReference>
<comment type="pathway">
    <text evidence="1 7">Cell wall biogenesis; peptidoglycan biosynthesis.</text>
</comment>
<dbReference type="PATRIC" id="fig|279058.17.peg.2460"/>
<dbReference type="AlphaFoldDB" id="A0A127PR83"/>
<dbReference type="Gene3D" id="2.40.440.10">
    <property type="entry name" value="L,D-transpeptidase catalytic domain-like"/>
    <property type="match status" value="1"/>
</dbReference>
<keyword evidence="3" id="KW-0808">Transferase</keyword>
<comment type="similarity">
    <text evidence="2">Belongs to the YkuD family.</text>
</comment>
<dbReference type="PANTHER" id="PTHR41533:SF2">
    <property type="entry name" value="BLR7131 PROTEIN"/>
    <property type="match status" value="1"/>
</dbReference>
<proteinExistence type="inferred from homology"/>
<dbReference type="GO" id="GO:0009252">
    <property type="term" value="P:peptidoglycan biosynthetic process"/>
    <property type="evidence" value="ECO:0007669"/>
    <property type="project" value="UniProtKB-UniPathway"/>
</dbReference>